<evidence type="ECO:0000256" key="1">
    <source>
        <dbReference type="SAM" id="MobiDB-lite"/>
    </source>
</evidence>
<accession>A0A9D9DNW2</accession>
<evidence type="ECO:0000313" key="2">
    <source>
        <dbReference type="EMBL" id="MBO8430108.1"/>
    </source>
</evidence>
<reference evidence="2" key="2">
    <citation type="journal article" date="2021" name="PeerJ">
        <title>Extensive microbial diversity within the chicken gut microbiome revealed by metagenomics and culture.</title>
        <authorList>
            <person name="Gilroy R."/>
            <person name="Ravi A."/>
            <person name="Getino M."/>
            <person name="Pursley I."/>
            <person name="Horton D.L."/>
            <person name="Alikhan N.F."/>
            <person name="Baker D."/>
            <person name="Gharbi K."/>
            <person name="Hall N."/>
            <person name="Watson M."/>
            <person name="Adriaenssens E.M."/>
            <person name="Foster-Nyarko E."/>
            <person name="Jarju S."/>
            <person name="Secka A."/>
            <person name="Antonio M."/>
            <person name="Oren A."/>
            <person name="Chaudhuri R.R."/>
            <person name="La Ragione R."/>
            <person name="Hildebrand F."/>
            <person name="Pallen M.J."/>
        </authorList>
    </citation>
    <scope>NUCLEOTIDE SEQUENCE</scope>
    <source>
        <strain evidence="2">10192</strain>
    </source>
</reference>
<evidence type="ECO:0000313" key="3">
    <source>
        <dbReference type="Proteomes" id="UP000823632"/>
    </source>
</evidence>
<gene>
    <name evidence="2" type="ORF">IAC76_01845</name>
</gene>
<dbReference type="Proteomes" id="UP000823632">
    <property type="component" value="Unassembled WGS sequence"/>
</dbReference>
<proteinExistence type="predicted"/>
<protein>
    <submittedName>
        <fullName evidence="2">Uncharacterized protein</fullName>
    </submittedName>
</protein>
<feature type="region of interest" description="Disordered" evidence="1">
    <location>
        <begin position="1"/>
        <end position="36"/>
    </location>
</feature>
<sequence length="313" mass="35542">MQLNSIVQPSVSVQSMNKSSSLTNETQGKTNEKKPISNTSKIIAGTAALALLGTAIYFGIRGKNTAKLEAKFQELINNGEMNETYLRIFKDTNKLNGEEFIKAAYNKLADAVGLAKKPELIIKPHQASCKSSFDSIELCLGGLKTKADQFNFIRHELEHAKQTEMMYRAFGKDALLDAYAQRAITHLKMNPLYCSQEFNTSKFDEIPKEKLQLFIEKCKSKLVEKTGFLDEIVKEKGKILQNTPEYEEAKKYMEAARNYKSPGMLNGINVVSSYFEQIMKEYKNNLLEANAFREGENIRDMYLKFSKLINKYS</sequence>
<dbReference type="AlphaFoldDB" id="A0A9D9DNW2"/>
<comment type="caution">
    <text evidence="2">The sequence shown here is derived from an EMBL/GenBank/DDBJ whole genome shotgun (WGS) entry which is preliminary data.</text>
</comment>
<dbReference type="EMBL" id="JADIND010000039">
    <property type="protein sequence ID" value="MBO8430108.1"/>
    <property type="molecule type" value="Genomic_DNA"/>
</dbReference>
<name>A0A9D9DNW2_9BACT</name>
<reference evidence="2" key="1">
    <citation type="submission" date="2020-10" db="EMBL/GenBank/DDBJ databases">
        <authorList>
            <person name="Gilroy R."/>
        </authorList>
    </citation>
    <scope>NUCLEOTIDE SEQUENCE</scope>
    <source>
        <strain evidence="2">10192</strain>
    </source>
</reference>
<organism evidence="2 3">
    <name type="scientific">Candidatus Scatousia excrementipullorum</name>
    <dbReference type="NCBI Taxonomy" id="2840936"/>
    <lineage>
        <taxon>Bacteria</taxon>
        <taxon>Candidatus Scatousia</taxon>
    </lineage>
</organism>
<feature type="compositionally biased region" description="Low complexity" evidence="1">
    <location>
        <begin position="10"/>
        <end position="21"/>
    </location>
</feature>